<protein>
    <submittedName>
        <fullName evidence="1">Uncharacterized protein</fullName>
    </submittedName>
</protein>
<accession>A0A1M5SGD6</accession>
<dbReference type="OrthoDB" id="2082935at2"/>
<name>A0A1M5SGD6_9FIRM</name>
<proteinExistence type="predicted"/>
<dbReference type="Proteomes" id="UP000242520">
    <property type="component" value="Unassembled WGS sequence"/>
</dbReference>
<sequence>MDLTKIENLFNEEINFNELKQNTINYIKNLLENYKDTFLIECIDDLPEDMLFKDLDIEYNRTEIILNKDCKAKPSFRLVFKLINPITEDPLYIYEVEYNNSGEFSDEFLIDYYKSF</sequence>
<dbReference type="AlphaFoldDB" id="A0A1M5SGD6"/>
<reference evidence="2" key="1">
    <citation type="submission" date="2016-11" db="EMBL/GenBank/DDBJ databases">
        <authorList>
            <person name="Varghese N."/>
            <person name="Submissions S."/>
        </authorList>
    </citation>
    <scope>NUCLEOTIDE SEQUENCE [LARGE SCALE GENOMIC DNA]</scope>
    <source>
        <strain evidence="2">DSM 15285</strain>
    </source>
</reference>
<dbReference type="EMBL" id="FQXH01000019">
    <property type="protein sequence ID" value="SHH36953.1"/>
    <property type="molecule type" value="Genomic_DNA"/>
</dbReference>
<keyword evidence="2" id="KW-1185">Reference proteome</keyword>
<dbReference type="RefSeq" id="WP_072725598.1">
    <property type="nucleotide sequence ID" value="NZ_FQXH01000019.1"/>
</dbReference>
<organism evidence="1 2">
    <name type="scientific">Tepidibacter thalassicus DSM 15285</name>
    <dbReference type="NCBI Taxonomy" id="1123350"/>
    <lineage>
        <taxon>Bacteria</taxon>
        <taxon>Bacillati</taxon>
        <taxon>Bacillota</taxon>
        <taxon>Clostridia</taxon>
        <taxon>Peptostreptococcales</taxon>
        <taxon>Peptostreptococcaceae</taxon>
        <taxon>Tepidibacter</taxon>
    </lineage>
</organism>
<evidence type="ECO:0000313" key="2">
    <source>
        <dbReference type="Proteomes" id="UP000242520"/>
    </source>
</evidence>
<gene>
    <name evidence="1" type="ORF">SAMN02744040_01740</name>
</gene>
<evidence type="ECO:0000313" key="1">
    <source>
        <dbReference type="EMBL" id="SHH36953.1"/>
    </source>
</evidence>